<dbReference type="CDD" id="cd13868">
    <property type="entry name" value="CuRO_2_CotA_like"/>
    <property type="match status" value="1"/>
</dbReference>
<evidence type="ECO:0000313" key="2">
    <source>
        <dbReference type="EMBL" id="MDC0678176.1"/>
    </source>
</evidence>
<evidence type="ECO:0000259" key="1">
    <source>
        <dbReference type="Pfam" id="PF07731"/>
    </source>
</evidence>
<dbReference type="Proteomes" id="UP001217485">
    <property type="component" value="Unassembled WGS sequence"/>
</dbReference>
<dbReference type="InterPro" id="IPR045087">
    <property type="entry name" value="Cu-oxidase_fam"/>
</dbReference>
<dbReference type="Gene3D" id="2.60.40.420">
    <property type="entry name" value="Cupredoxins - blue copper proteins"/>
    <property type="match status" value="3"/>
</dbReference>
<accession>A0ABT5BVL1</accession>
<dbReference type="InterPro" id="IPR011706">
    <property type="entry name" value="Cu-oxidase_C"/>
</dbReference>
<name>A0ABT5BVL1_9BACT</name>
<gene>
    <name evidence="2" type="ORF">POL72_10560</name>
</gene>
<reference evidence="2 3" key="1">
    <citation type="submission" date="2023-01" db="EMBL/GenBank/DDBJ databases">
        <title>Minimal conservation of predation-associated metabolite biosynthetic gene clusters underscores biosynthetic potential of Myxococcota including descriptions for ten novel species: Archangium lansinium sp. nov., Myxococcus landrumus sp. nov., Nannocystis bai.</title>
        <authorList>
            <person name="Ahearne A."/>
            <person name="Stevens C."/>
            <person name="Dowd S."/>
        </authorList>
    </citation>
    <scope>NUCLEOTIDE SEQUENCE [LARGE SCALE GENOMIC DNA]</scope>
    <source>
        <strain evidence="2 3">WIWO2</strain>
    </source>
</reference>
<sequence length="663" mass="73517">MKRRELLKHGLAATGGLLVLRRGVLARASLDTCTVLPPEEPTLAGTVIAQYQYRRPLLVPPVMPKAGRRHDACARFDYYEIAVRQFEQQVLPPELGLSPTKVWGYGSIHHPETFSYPAFTIEARYRRPVRVKWINELKDPATGRFLPHLLPVDPTLHWANPPGGVEGRDSRPTFPGDCPPGPYPGPVPIVTHLHGMAGVAQESDGYPEAWFLPAASDIPEGYAETGTFYDYYQGTSPLGDLWERGAAVFEYPNDQRAATLWYHDHTLGITRLNVYAGPAGFYLLRGGPGDLPPGVLPGSAPPPGHNHGCGPYEIPIVIQDRSFNDDGSLFYPKTRGLPPELANLYVPNGPFPPIWVPEFFGEVIVVNGRPWPYLEVEQRRYRFRILNGSDSRFLILKMDDGRSFWQIGSDSGFLPRPVERATLLLAPAERADVIVDFSDARAGTEIILLNRGPDVPFNGGAQPPADPATTGQVMQFRVVRATGRDTSTPPSRLRLPRFEPLGDEDAVRRVSLNELSLASAPEAGPLAVVLGTFSPPGSNTPKALFWDDPITENPAPGSTEIWEIYNFTMDAHPIHIHEVLFQVVERQPFATPPLPQPPPRPPEAGEEGFKDTVVALPLEITRIKAKFEKPGRFVWHCHILEHEDNEMMRPYQIGHPPPGIPTR</sequence>
<dbReference type="InterPro" id="IPR008972">
    <property type="entry name" value="Cupredoxin"/>
</dbReference>
<keyword evidence="3" id="KW-1185">Reference proteome</keyword>
<dbReference type="SUPFAM" id="SSF49503">
    <property type="entry name" value="Cupredoxins"/>
    <property type="match status" value="3"/>
</dbReference>
<dbReference type="EMBL" id="JAQNDK010000001">
    <property type="protein sequence ID" value="MDC0678176.1"/>
    <property type="molecule type" value="Genomic_DNA"/>
</dbReference>
<dbReference type="Pfam" id="PF07731">
    <property type="entry name" value="Cu-oxidase_2"/>
    <property type="match status" value="1"/>
</dbReference>
<dbReference type="CDD" id="cd13844">
    <property type="entry name" value="CuRO_1_BOD_CotA_like"/>
    <property type="match status" value="1"/>
</dbReference>
<dbReference type="PANTHER" id="PTHR48267:SF1">
    <property type="entry name" value="BILIRUBIN OXIDASE"/>
    <property type="match status" value="1"/>
</dbReference>
<evidence type="ECO:0000313" key="3">
    <source>
        <dbReference type="Proteomes" id="UP001217485"/>
    </source>
</evidence>
<dbReference type="CDD" id="cd13891">
    <property type="entry name" value="CuRO_3_CotA_like"/>
    <property type="match status" value="1"/>
</dbReference>
<protein>
    <submittedName>
        <fullName evidence="2">Multicopper oxidase</fullName>
    </submittedName>
</protein>
<proteinExistence type="predicted"/>
<comment type="caution">
    <text evidence="2">The sequence shown here is derived from an EMBL/GenBank/DDBJ whole genome shotgun (WGS) entry which is preliminary data.</text>
</comment>
<dbReference type="RefSeq" id="WP_272094949.1">
    <property type="nucleotide sequence ID" value="NZ_JAQNDK010000001.1"/>
</dbReference>
<organism evidence="2 3">
    <name type="scientific">Sorangium atrum</name>
    <dbReference type="NCBI Taxonomy" id="2995308"/>
    <lineage>
        <taxon>Bacteria</taxon>
        <taxon>Pseudomonadati</taxon>
        <taxon>Myxococcota</taxon>
        <taxon>Polyangia</taxon>
        <taxon>Polyangiales</taxon>
        <taxon>Polyangiaceae</taxon>
        <taxon>Sorangium</taxon>
    </lineage>
</organism>
<feature type="domain" description="Plastocyanin-like" evidence="1">
    <location>
        <begin position="551"/>
        <end position="652"/>
    </location>
</feature>
<dbReference type="PANTHER" id="PTHR48267">
    <property type="entry name" value="CUPREDOXIN SUPERFAMILY PROTEIN"/>
    <property type="match status" value="1"/>
</dbReference>